<dbReference type="EMBL" id="JQBK01000094">
    <property type="protein sequence ID" value="KRN80990.1"/>
    <property type="molecule type" value="Genomic_DNA"/>
</dbReference>
<feature type="transmembrane region" description="Helical" evidence="1">
    <location>
        <begin position="7"/>
        <end position="26"/>
    </location>
</feature>
<feature type="domain" description="MacB-like periplasmic core" evidence="2">
    <location>
        <begin position="91"/>
        <end position="189"/>
    </location>
</feature>
<evidence type="ECO:0000256" key="1">
    <source>
        <dbReference type="SAM" id="Phobius"/>
    </source>
</evidence>
<gene>
    <name evidence="3" type="ORF">IV43_GL002243</name>
</gene>
<feature type="transmembrane region" description="Helical" evidence="1">
    <location>
        <begin position="220"/>
        <end position="240"/>
    </location>
</feature>
<evidence type="ECO:0000313" key="3">
    <source>
        <dbReference type="EMBL" id="KRN80990.1"/>
    </source>
</evidence>
<dbReference type="Proteomes" id="UP000051491">
    <property type="component" value="Unassembled WGS sequence"/>
</dbReference>
<reference evidence="3 4" key="1">
    <citation type="journal article" date="2015" name="Genome Announc.">
        <title>Expanding the biotechnology potential of lactobacilli through comparative genomics of 213 strains and associated genera.</title>
        <authorList>
            <person name="Sun Z."/>
            <person name="Harris H.M."/>
            <person name="McCann A."/>
            <person name="Guo C."/>
            <person name="Argimon S."/>
            <person name="Zhang W."/>
            <person name="Yang X."/>
            <person name="Jeffery I.B."/>
            <person name="Cooney J.C."/>
            <person name="Kagawa T.F."/>
            <person name="Liu W."/>
            <person name="Song Y."/>
            <person name="Salvetti E."/>
            <person name="Wrobel A."/>
            <person name="Rasinkangas P."/>
            <person name="Parkhill J."/>
            <person name="Rea M.C."/>
            <person name="O'Sullivan O."/>
            <person name="Ritari J."/>
            <person name="Douillard F.P."/>
            <person name="Paul Ross R."/>
            <person name="Yang R."/>
            <person name="Briner A.E."/>
            <person name="Felis G.E."/>
            <person name="de Vos W.M."/>
            <person name="Barrangou R."/>
            <person name="Klaenhammer T.R."/>
            <person name="Caufield P.W."/>
            <person name="Cui Y."/>
            <person name="Zhang H."/>
            <person name="O'Toole P.W."/>
        </authorList>
    </citation>
    <scope>NUCLEOTIDE SEQUENCE [LARGE SCALE GENOMIC DNA]</scope>
    <source>
        <strain evidence="3 4">DSM 15353</strain>
    </source>
</reference>
<evidence type="ECO:0000259" key="2">
    <source>
        <dbReference type="Pfam" id="PF12704"/>
    </source>
</evidence>
<feature type="transmembrane region" description="Helical" evidence="1">
    <location>
        <begin position="266"/>
        <end position="290"/>
    </location>
</feature>
<sequence length="323" mass="36891">MFRNKTFLTFLNACLAFLAVFIFFQIQQRDVVIKLNDHNLSMDAYQVRLKKNWTAAQIDQKLNDAKKIDDIQVHYRPRGSKKLTYFYGKGSFATPPMVSGNFFSKNDFVSDLSVAVVGQKLNQKLYKPKDQQYLKLNGRYVPVIGVMGEKISSNLDRQIFIAPSQKKLQQMKASQYDIMIDGDKNLQAAEIKAILPISEIQKSHSQQFVMTRWEWATTHWLELIGLLGIFAVMAIEIFLWRFSSHKFYTHILKAGAKVAQLALNEWASYSLFSGLGILAGTFIGCLTFSIQNYAALILYLISCFGAVSLLFKFFVKRGIKKSK</sequence>
<dbReference type="STRING" id="89059.LAC1533_1278"/>
<name>A0A0R2JVB3_9LACO</name>
<proteinExistence type="predicted"/>
<dbReference type="RefSeq" id="WP_056988158.1">
    <property type="nucleotide sequence ID" value="NZ_CP173417.1"/>
</dbReference>
<organism evidence="3 4">
    <name type="scientific">Ligilactobacillus acidipiscis</name>
    <dbReference type="NCBI Taxonomy" id="89059"/>
    <lineage>
        <taxon>Bacteria</taxon>
        <taxon>Bacillati</taxon>
        <taxon>Bacillota</taxon>
        <taxon>Bacilli</taxon>
        <taxon>Lactobacillales</taxon>
        <taxon>Lactobacillaceae</taxon>
        <taxon>Ligilactobacillus</taxon>
    </lineage>
</organism>
<keyword evidence="1" id="KW-1133">Transmembrane helix</keyword>
<accession>A0A0R2JVB3</accession>
<dbReference type="PATRIC" id="fig|89059.3.peg.2363"/>
<keyword evidence="1" id="KW-0472">Membrane</keyword>
<dbReference type="OrthoDB" id="2329651at2"/>
<dbReference type="Pfam" id="PF12704">
    <property type="entry name" value="MacB_PCD"/>
    <property type="match status" value="1"/>
</dbReference>
<dbReference type="InterPro" id="IPR025857">
    <property type="entry name" value="MacB_PCD"/>
</dbReference>
<comment type="caution">
    <text evidence="3">The sequence shown here is derived from an EMBL/GenBank/DDBJ whole genome shotgun (WGS) entry which is preliminary data.</text>
</comment>
<keyword evidence="1" id="KW-0812">Transmembrane</keyword>
<feature type="transmembrane region" description="Helical" evidence="1">
    <location>
        <begin position="296"/>
        <end position="315"/>
    </location>
</feature>
<evidence type="ECO:0000313" key="4">
    <source>
        <dbReference type="Proteomes" id="UP000051491"/>
    </source>
</evidence>
<dbReference type="AlphaFoldDB" id="A0A0R2JVB3"/>
<protein>
    <recommendedName>
        <fullName evidence="2">MacB-like periplasmic core domain-containing protein</fullName>
    </recommendedName>
</protein>